<dbReference type="AlphaFoldDB" id="A0A3L6NER5"/>
<gene>
    <name evidence="1" type="ORF">BFJ65_g9809</name>
</gene>
<reference evidence="1" key="1">
    <citation type="journal article" date="2018" name="Sci. Rep.">
        <title>Characterisation of pathogen-specific regions and novel effector candidates in Fusarium oxysporum f. sp. cepae.</title>
        <authorList>
            <person name="Armitage A.D."/>
            <person name="Taylor A."/>
            <person name="Sobczyk M.K."/>
            <person name="Baxter L."/>
            <person name="Greenfield B.P."/>
            <person name="Bates H.J."/>
            <person name="Wilson F."/>
            <person name="Jackson A.C."/>
            <person name="Ott S."/>
            <person name="Harrison R.J."/>
            <person name="Clarkson J.P."/>
        </authorList>
    </citation>
    <scope>NUCLEOTIDE SEQUENCE [LARGE SCALE GENOMIC DNA]</scope>
    <source>
        <strain evidence="1">FoC_Fus2</strain>
    </source>
</reference>
<accession>A0A3L6NER5</accession>
<dbReference type="EMBL" id="MRCU01000006">
    <property type="protein sequence ID" value="RKK16239.1"/>
    <property type="molecule type" value="Genomic_DNA"/>
</dbReference>
<protein>
    <submittedName>
        <fullName evidence="1">Uncharacterized protein</fullName>
    </submittedName>
</protein>
<dbReference type="Proteomes" id="UP000270866">
    <property type="component" value="Chromosome 8"/>
</dbReference>
<comment type="caution">
    <text evidence="1">The sequence shown here is derived from an EMBL/GenBank/DDBJ whole genome shotgun (WGS) entry which is preliminary data.</text>
</comment>
<proteinExistence type="predicted"/>
<organism evidence="1">
    <name type="scientific">Fusarium oxysporum f. sp. cepae</name>
    <dbReference type="NCBI Taxonomy" id="396571"/>
    <lineage>
        <taxon>Eukaryota</taxon>
        <taxon>Fungi</taxon>
        <taxon>Dikarya</taxon>
        <taxon>Ascomycota</taxon>
        <taxon>Pezizomycotina</taxon>
        <taxon>Sordariomycetes</taxon>
        <taxon>Hypocreomycetidae</taxon>
        <taxon>Hypocreales</taxon>
        <taxon>Nectriaceae</taxon>
        <taxon>Fusarium</taxon>
        <taxon>Fusarium oxysporum species complex</taxon>
    </lineage>
</organism>
<sequence>MLSLSPLMCVLTSRSRRLYDENVVKMDTVKCKDVRQMCWSEAVDPTKPEIHLSTSSIPDTPFVKEVSELTSGVNQSGATKRLFWEDGYRHLSAPC</sequence>
<evidence type="ECO:0000313" key="1">
    <source>
        <dbReference type="EMBL" id="RKK16239.1"/>
    </source>
</evidence>
<name>A0A3L6NER5_FUSOX</name>